<accession>A0A0G0VY29</accession>
<feature type="domain" description="YoaR-like putative peptidoglycan binding" evidence="2">
    <location>
        <begin position="85"/>
        <end position="138"/>
    </location>
</feature>
<organism evidence="3 4">
    <name type="scientific">Candidatus Woesebacteria bacterium GW2011_GWE1_41_24</name>
    <dbReference type="NCBI Taxonomy" id="1618597"/>
    <lineage>
        <taxon>Bacteria</taxon>
        <taxon>Candidatus Woeseibacteriota</taxon>
    </lineage>
</organism>
<sequence length="138" mass="15485">MKITFKPIVKKYLLRVIIGLAVFILIILAGAFAYVAAYSGKVYPNSSIAGVSVAGKNPQEAFTVLSKYVSVPPEITLNYQDQIFKIKSSDIKLSYDLSASVQNAYEFTRGGDIFNDFEKRIKLFFYPNNFNLVTSFDE</sequence>
<keyword evidence="1" id="KW-1133">Transmembrane helix</keyword>
<feature type="non-terminal residue" evidence="3">
    <location>
        <position position="138"/>
    </location>
</feature>
<dbReference type="Pfam" id="PF12229">
    <property type="entry name" value="PG_binding_4"/>
    <property type="match status" value="1"/>
</dbReference>
<reference evidence="3 4" key="1">
    <citation type="journal article" date="2015" name="Nature">
        <title>rRNA introns, odd ribosomes, and small enigmatic genomes across a large radiation of phyla.</title>
        <authorList>
            <person name="Brown C.T."/>
            <person name="Hug L.A."/>
            <person name="Thomas B.C."/>
            <person name="Sharon I."/>
            <person name="Castelle C.J."/>
            <person name="Singh A."/>
            <person name="Wilkins M.J."/>
            <person name="Williams K.H."/>
            <person name="Banfield J.F."/>
        </authorList>
    </citation>
    <scope>NUCLEOTIDE SEQUENCE [LARGE SCALE GENOMIC DNA]</scope>
</reference>
<dbReference type="AlphaFoldDB" id="A0A0G0VY29"/>
<protein>
    <submittedName>
        <fullName evidence="3">ErfK/YbiS/YcfS/YnhG family protein</fullName>
    </submittedName>
</protein>
<gene>
    <name evidence="3" type="ORF">UU57_C0002G0001</name>
</gene>
<evidence type="ECO:0000313" key="3">
    <source>
        <dbReference type="EMBL" id="KKS05669.1"/>
    </source>
</evidence>
<proteinExistence type="predicted"/>
<evidence type="ECO:0000313" key="4">
    <source>
        <dbReference type="Proteomes" id="UP000034286"/>
    </source>
</evidence>
<keyword evidence="1" id="KW-0472">Membrane</keyword>
<keyword evidence="1" id="KW-0812">Transmembrane</keyword>
<name>A0A0G0VY29_9BACT</name>
<comment type="caution">
    <text evidence="3">The sequence shown here is derived from an EMBL/GenBank/DDBJ whole genome shotgun (WGS) entry which is preliminary data.</text>
</comment>
<evidence type="ECO:0000256" key="1">
    <source>
        <dbReference type="SAM" id="Phobius"/>
    </source>
</evidence>
<evidence type="ECO:0000259" key="2">
    <source>
        <dbReference type="Pfam" id="PF12229"/>
    </source>
</evidence>
<dbReference type="Proteomes" id="UP000034286">
    <property type="component" value="Unassembled WGS sequence"/>
</dbReference>
<dbReference type="InterPro" id="IPR022029">
    <property type="entry name" value="YoaR-like_PG-bd"/>
</dbReference>
<dbReference type="EMBL" id="LCBD01000002">
    <property type="protein sequence ID" value="KKS05669.1"/>
    <property type="molecule type" value="Genomic_DNA"/>
</dbReference>
<feature type="transmembrane region" description="Helical" evidence="1">
    <location>
        <begin position="12"/>
        <end position="37"/>
    </location>
</feature>